<dbReference type="RefSeq" id="WP_320714484.1">
    <property type="nucleotide sequence ID" value="NZ_JAXHOZ010000051.1"/>
</dbReference>
<dbReference type="GO" id="GO:0015074">
    <property type="term" value="P:DNA integration"/>
    <property type="evidence" value="ECO:0007669"/>
    <property type="project" value="InterPro"/>
</dbReference>
<accession>A0AAW9HE42</accession>
<dbReference type="EMBL" id="JAXHOZ010000051">
    <property type="protein sequence ID" value="MDY4378739.1"/>
    <property type="molecule type" value="Genomic_DNA"/>
</dbReference>
<organism evidence="1 2">
    <name type="scientific">Pectobacterium brasiliense</name>
    <dbReference type="NCBI Taxonomy" id="180957"/>
    <lineage>
        <taxon>Bacteria</taxon>
        <taxon>Pseudomonadati</taxon>
        <taxon>Pseudomonadota</taxon>
        <taxon>Gammaproteobacteria</taxon>
        <taxon>Enterobacterales</taxon>
        <taxon>Pectobacteriaceae</taxon>
        <taxon>Pectobacterium</taxon>
    </lineage>
</organism>
<dbReference type="InterPro" id="IPR013762">
    <property type="entry name" value="Integrase-like_cat_sf"/>
</dbReference>
<dbReference type="Proteomes" id="UP001269968">
    <property type="component" value="Unassembled WGS sequence"/>
</dbReference>
<dbReference type="GO" id="GO:0006310">
    <property type="term" value="P:DNA recombination"/>
    <property type="evidence" value="ECO:0007669"/>
    <property type="project" value="InterPro"/>
</dbReference>
<dbReference type="Gene3D" id="1.10.443.10">
    <property type="entry name" value="Intergrase catalytic core"/>
    <property type="match status" value="1"/>
</dbReference>
<proteinExistence type="predicted"/>
<evidence type="ECO:0000313" key="2">
    <source>
        <dbReference type="Proteomes" id="UP001269968"/>
    </source>
</evidence>
<reference evidence="1" key="1">
    <citation type="submission" date="2023-11" db="EMBL/GenBank/DDBJ databases">
        <title>Comparative genomics revealed phylogeny of phytopathogenic Pectobacterium aroidearum based on whole-genome sequencing and function of putative horizontal acquire islands in P. aroidearum PccS1.</title>
        <authorList>
            <person name="Fan J."/>
            <person name="Yang L."/>
        </authorList>
    </citation>
    <scope>NUCLEOTIDE SEQUENCE</scope>
    <source>
        <strain evidence="1">NJAU140</strain>
    </source>
</reference>
<dbReference type="AlphaFoldDB" id="A0AAW9HE42"/>
<sequence length="626" mass="72008">MKEDAIGKNVLFFKPKRELDAETNLNDFINFCKNDLNPSEIGINWELAHWEKIFTFTKINLRGMKSRYIREEEKLDKNFIDFAKSYVLYNYLLNSGKINKLTFTGVIRALENKLMQINENSNIRYLNITVLNECIECFKERYSKEVAYKCGCELQKTVIFLNEHGLLNVGFLSWSNPLKAPEADNVISKKADLNRLKKLPDERSINAIGEMFALPDSALSDNDMFITSVFALLMCAPSRVSEILALPADCEVIELDRHGKERYGLRFYSLKGFGGNVKWIPDIMVPVAKKAIRRLLNLSKNARELASSLEESDTEYRQSNQLPKSFPWYDKEKRIKYSNALCCLNKHQLSVVKRTSSVLFKPNAVVVVRNLGFSEYARKNSIKNIFEKHGYLDEKGNPLFLKTHQARHLINTIAQRGGLGDLDIAKWSGRVMTTQNRVYNHITEDEMLEKAKKLNIANNISTPCTLDEISQNLPSELKDISLLPHGAVHITEFGYCIHDYIISPCNKFGDCIHCDEQVCIKGEKDKLDRLKERYLATELLHSRSVDSMSEDELGADKWFLYQDKTLKRLKELISLMEDINIHDGSAIKLNDSGFSHLKRILNNNKERFINDKDNLIKNKLKGIFYG</sequence>
<comment type="caution">
    <text evidence="1">The sequence shown here is derived from an EMBL/GenBank/DDBJ whole genome shotgun (WGS) entry which is preliminary data.</text>
</comment>
<evidence type="ECO:0000313" key="1">
    <source>
        <dbReference type="EMBL" id="MDY4378739.1"/>
    </source>
</evidence>
<name>A0AAW9HE42_9GAMM</name>
<dbReference type="GO" id="GO:0003677">
    <property type="term" value="F:DNA binding"/>
    <property type="evidence" value="ECO:0007669"/>
    <property type="project" value="InterPro"/>
</dbReference>
<gene>
    <name evidence="1" type="ORF">SOV92_12990</name>
</gene>
<protein>
    <submittedName>
        <fullName evidence="1">Integrase</fullName>
    </submittedName>
</protein>